<feature type="region of interest" description="Disordered" evidence="1">
    <location>
        <begin position="26"/>
        <end position="70"/>
    </location>
</feature>
<sequence length="198" mass="21272">MGVSPNGPLASRRIDRLFKGLVEGLDEESDEEVEELVDKEPSANRNSTSDEVRPRDGLPTIEVVSPNENDAIGSNLARTSYRNPLFELPALSAAEPTRNTSVTAKGKAKAIYRPATGTAAIPLTEAANEVITATYPSRQTSSWKASRQPNAPRSQEPSSLSPSNLKLGQWELPKSSPPHHQNSPVPSTKPQGNPDPST</sequence>
<evidence type="ECO:0000313" key="3">
    <source>
        <dbReference type="Proteomes" id="UP001385951"/>
    </source>
</evidence>
<dbReference type="EMBL" id="JASBNA010000026">
    <property type="protein sequence ID" value="KAK7684356.1"/>
    <property type="molecule type" value="Genomic_DNA"/>
</dbReference>
<dbReference type="Proteomes" id="UP001385951">
    <property type="component" value="Unassembled WGS sequence"/>
</dbReference>
<organism evidence="2 3">
    <name type="scientific">Cerrena zonata</name>
    <dbReference type="NCBI Taxonomy" id="2478898"/>
    <lineage>
        <taxon>Eukaryota</taxon>
        <taxon>Fungi</taxon>
        <taxon>Dikarya</taxon>
        <taxon>Basidiomycota</taxon>
        <taxon>Agaricomycotina</taxon>
        <taxon>Agaricomycetes</taxon>
        <taxon>Polyporales</taxon>
        <taxon>Cerrenaceae</taxon>
        <taxon>Cerrena</taxon>
    </lineage>
</organism>
<keyword evidence="3" id="KW-1185">Reference proteome</keyword>
<proteinExistence type="predicted"/>
<protein>
    <submittedName>
        <fullName evidence="2">Uncharacterized protein</fullName>
    </submittedName>
</protein>
<gene>
    <name evidence="2" type="ORF">QCA50_012680</name>
</gene>
<feature type="region of interest" description="Disordered" evidence="1">
    <location>
        <begin position="134"/>
        <end position="198"/>
    </location>
</feature>
<dbReference type="AlphaFoldDB" id="A0AAW0FU30"/>
<feature type="compositionally biased region" description="Acidic residues" evidence="1">
    <location>
        <begin position="26"/>
        <end position="35"/>
    </location>
</feature>
<feature type="compositionally biased region" description="Polar residues" evidence="1">
    <location>
        <begin position="134"/>
        <end position="166"/>
    </location>
</feature>
<name>A0AAW0FU30_9APHY</name>
<reference evidence="2 3" key="1">
    <citation type="submission" date="2022-09" db="EMBL/GenBank/DDBJ databases">
        <authorList>
            <person name="Palmer J.M."/>
        </authorList>
    </citation>
    <scope>NUCLEOTIDE SEQUENCE [LARGE SCALE GENOMIC DNA]</scope>
    <source>
        <strain evidence="2 3">DSM 7382</strain>
    </source>
</reference>
<comment type="caution">
    <text evidence="2">The sequence shown here is derived from an EMBL/GenBank/DDBJ whole genome shotgun (WGS) entry which is preliminary data.</text>
</comment>
<feature type="compositionally biased region" description="Basic and acidic residues" evidence="1">
    <location>
        <begin position="36"/>
        <end position="56"/>
    </location>
</feature>
<evidence type="ECO:0000313" key="2">
    <source>
        <dbReference type="EMBL" id="KAK7684356.1"/>
    </source>
</evidence>
<evidence type="ECO:0000256" key="1">
    <source>
        <dbReference type="SAM" id="MobiDB-lite"/>
    </source>
</evidence>
<feature type="compositionally biased region" description="Polar residues" evidence="1">
    <location>
        <begin position="178"/>
        <end position="198"/>
    </location>
</feature>
<accession>A0AAW0FU30</accession>